<keyword evidence="5" id="KW-0460">Magnesium</keyword>
<dbReference type="NCBIfam" id="TIGR00092">
    <property type="entry name" value="redox-regulated ATPase YchF"/>
    <property type="match status" value="1"/>
</dbReference>
<dbReference type="FunFam" id="3.10.20.30:FF:000001">
    <property type="entry name" value="Ribosome-binding ATPase YchF"/>
    <property type="match status" value="1"/>
</dbReference>
<reference evidence="9" key="1">
    <citation type="journal article" date="2014" name="Int. J. Syst. Evol. Microbiol.">
        <title>Complete genome sequence of Corynebacterium casei LMG S-19264T (=DSM 44701T), isolated from a smear-ripened cheese.</title>
        <authorList>
            <consortium name="US DOE Joint Genome Institute (JGI-PGF)"/>
            <person name="Walter F."/>
            <person name="Albersmeier A."/>
            <person name="Kalinowski J."/>
            <person name="Ruckert C."/>
        </authorList>
    </citation>
    <scope>NUCLEOTIDE SEQUENCE</scope>
    <source>
        <strain evidence="9">KCTC 12870</strain>
    </source>
</reference>
<organism evidence="9 10">
    <name type="scientific">Cerasicoccus arenae</name>
    <dbReference type="NCBI Taxonomy" id="424488"/>
    <lineage>
        <taxon>Bacteria</taxon>
        <taxon>Pseudomonadati</taxon>
        <taxon>Verrucomicrobiota</taxon>
        <taxon>Opitutia</taxon>
        <taxon>Puniceicoccales</taxon>
        <taxon>Cerasicoccaceae</taxon>
        <taxon>Cerasicoccus</taxon>
    </lineage>
</organism>
<dbReference type="GO" id="GO:0016887">
    <property type="term" value="F:ATP hydrolysis activity"/>
    <property type="evidence" value="ECO:0007669"/>
    <property type="project" value="UniProtKB-UniRule"/>
</dbReference>
<reference evidence="9" key="2">
    <citation type="submission" date="2020-09" db="EMBL/GenBank/DDBJ databases">
        <authorList>
            <person name="Sun Q."/>
            <person name="Kim S."/>
        </authorList>
    </citation>
    <scope>NUCLEOTIDE SEQUENCE</scope>
    <source>
        <strain evidence="9">KCTC 12870</strain>
    </source>
</reference>
<dbReference type="InterPro" id="IPR013029">
    <property type="entry name" value="YchF_C"/>
</dbReference>
<dbReference type="SUPFAM" id="SSF52540">
    <property type="entry name" value="P-loop containing nucleoside triphosphate hydrolases"/>
    <property type="match status" value="1"/>
</dbReference>
<dbReference type="Pfam" id="PF01926">
    <property type="entry name" value="MMR_HSR1"/>
    <property type="match status" value="1"/>
</dbReference>
<feature type="domain" description="TGS" evidence="8">
    <location>
        <begin position="326"/>
        <end position="409"/>
    </location>
</feature>
<evidence type="ECO:0000256" key="3">
    <source>
        <dbReference type="ARBA" id="ARBA00022741"/>
    </source>
</evidence>
<feature type="binding site" evidence="6">
    <location>
        <begin position="56"/>
        <end position="61"/>
    </location>
    <ligand>
        <name>ATP</name>
        <dbReference type="ChEBI" id="CHEBI:30616"/>
    </ligand>
</feature>
<dbReference type="InterPro" id="IPR031167">
    <property type="entry name" value="G_OBG"/>
</dbReference>
<dbReference type="PANTHER" id="PTHR23305:SF18">
    <property type="entry name" value="OBG-TYPE G DOMAIN-CONTAINING PROTEIN"/>
    <property type="match status" value="1"/>
</dbReference>
<dbReference type="GO" id="GO:0043023">
    <property type="term" value="F:ribosomal large subunit binding"/>
    <property type="evidence" value="ECO:0007669"/>
    <property type="project" value="UniProtKB-UniRule"/>
</dbReference>
<keyword evidence="4 6" id="KW-0067">ATP-binding</keyword>
<dbReference type="HAMAP" id="MF_00944">
    <property type="entry name" value="YchF_OLA1_ATPase"/>
    <property type="match status" value="1"/>
</dbReference>
<dbReference type="GO" id="GO:0005524">
    <property type="term" value="F:ATP binding"/>
    <property type="evidence" value="ECO:0007669"/>
    <property type="project" value="UniProtKB-UniRule"/>
</dbReference>
<dbReference type="PIRSF" id="PIRSF006641">
    <property type="entry name" value="CHP00092"/>
    <property type="match status" value="1"/>
</dbReference>
<keyword evidence="2" id="KW-0479">Metal-binding</keyword>
<dbReference type="InterPro" id="IPR004396">
    <property type="entry name" value="ATPase_YchF/OLA1"/>
</dbReference>
<evidence type="ECO:0000256" key="4">
    <source>
        <dbReference type="ARBA" id="ARBA00022840"/>
    </source>
</evidence>
<dbReference type="CDD" id="cd04867">
    <property type="entry name" value="TGS_YchF_OLA1"/>
    <property type="match status" value="1"/>
</dbReference>
<dbReference type="InterPro" id="IPR004095">
    <property type="entry name" value="TGS"/>
</dbReference>
<dbReference type="InterPro" id="IPR012675">
    <property type="entry name" value="Beta-grasp_dom_sf"/>
</dbReference>
<keyword evidence="3 6" id="KW-0547">Nucleotide-binding</keyword>
<dbReference type="Gene3D" id="3.10.20.30">
    <property type="match status" value="1"/>
</dbReference>
<dbReference type="EMBL" id="BMXG01000009">
    <property type="protein sequence ID" value="GHC01152.1"/>
    <property type="molecule type" value="Genomic_DNA"/>
</dbReference>
<dbReference type="GO" id="GO:0005737">
    <property type="term" value="C:cytoplasm"/>
    <property type="evidence" value="ECO:0007669"/>
    <property type="project" value="TreeGrafter"/>
</dbReference>
<feature type="domain" description="OBG-type G" evidence="7">
    <location>
        <begin position="47"/>
        <end position="304"/>
    </location>
</feature>
<name>A0A8J3DHX3_9BACT</name>
<dbReference type="GO" id="GO:0046872">
    <property type="term" value="F:metal ion binding"/>
    <property type="evidence" value="ECO:0007669"/>
    <property type="project" value="UniProtKB-KW"/>
</dbReference>
<protein>
    <recommendedName>
        <fullName evidence="6">Ribosome-binding ATPase YchF</fullName>
    </recommendedName>
</protein>
<evidence type="ECO:0000256" key="6">
    <source>
        <dbReference type="HAMAP-Rule" id="MF_00944"/>
    </source>
</evidence>
<dbReference type="Pfam" id="PF06071">
    <property type="entry name" value="YchF-GTPase_C"/>
    <property type="match status" value="1"/>
</dbReference>
<dbReference type="PROSITE" id="PS51880">
    <property type="entry name" value="TGS"/>
    <property type="match status" value="1"/>
</dbReference>
<dbReference type="InterPro" id="IPR012676">
    <property type="entry name" value="TGS-like"/>
</dbReference>
<evidence type="ECO:0000256" key="1">
    <source>
        <dbReference type="ARBA" id="ARBA00001946"/>
    </source>
</evidence>
<evidence type="ECO:0000259" key="8">
    <source>
        <dbReference type="PROSITE" id="PS51880"/>
    </source>
</evidence>
<dbReference type="SUPFAM" id="SSF81271">
    <property type="entry name" value="TGS-like"/>
    <property type="match status" value="1"/>
</dbReference>
<dbReference type="Proteomes" id="UP000642829">
    <property type="component" value="Unassembled WGS sequence"/>
</dbReference>
<proteinExistence type="inferred from homology"/>
<dbReference type="GO" id="GO:0005525">
    <property type="term" value="F:GTP binding"/>
    <property type="evidence" value="ECO:0007669"/>
    <property type="project" value="InterPro"/>
</dbReference>
<dbReference type="InterPro" id="IPR041706">
    <property type="entry name" value="YchF_N"/>
</dbReference>
<keyword evidence="10" id="KW-1185">Reference proteome</keyword>
<dbReference type="FunFam" id="1.10.150.300:FF:000004">
    <property type="entry name" value="Ribosome-binding ATPase YchF"/>
    <property type="match status" value="1"/>
</dbReference>
<evidence type="ECO:0000256" key="2">
    <source>
        <dbReference type="ARBA" id="ARBA00022723"/>
    </source>
</evidence>
<accession>A0A8J3DHX3</accession>
<dbReference type="Gene3D" id="1.10.150.300">
    <property type="entry name" value="TGS-like domain"/>
    <property type="match status" value="1"/>
</dbReference>
<dbReference type="CDD" id="cd01900">
    <property type="entry name" value="YchF"/>
    <property type="match status" value="1"/>
</dbReference>
<sequence length="411" mass="44371">MIAFSKTAHLAPLFLGLSVDGLNTGLPRRRFGPCVAGFFQTQIFIMLQAGIVGLPNVGKSTLFNALTRSRKAEAANYPFCTIEPNVGVVEVPDERLAPLREIAKTQVIIPAAIEFVDIAGLVAGASKGEGLGNKFLANIREVDAIVHVVRCFDDDDIIHKMETVDPIRDIEIINTELILADLESAESQLDKNRRRAKGQDKEALANASLLEKVVTHLNDGKPAVTMDLTDDERVLLKSFCLLSAKDVLYACNVAEDDLANGSNNYTAKVAAWAAEHHGASSCVICARIEEELSELEPAEAKEYLADLGVDGSGVTGLIQAAYKLLGLASYFTAGEKEVRAWTFHVGMKAPQCAGVIHTDFEKKFIKAEVVSYVDLMAAGSVPAARDAGKYRLEGKEYVFKDGDVALFKVGG</sequence>
<evidence type="ECO:0000313" key="9">
    <source>
        <dbReference type="EMBL" id="GHC01152.1"/>
    </source>
</evidence>
<dbReference type="AlphaFoldDB" id="A0A8J3DHX3"/>
<dbReference type="InterPro" id="IPR027417">
    <property type="entry name" value="P-loop_NTPase"/>
</dbReference>
<comment type="similarity">
    <text evidence="6">Belongs to the TRAFAC class OBG-HflX-like GTPase superfamily. OBG GTPase family. YchF/OLA1 subfamily.</text>
</comment>
<comment type="function">
    <text evidence="6">ATPase that binds to both the 70S ribosome and the 50S ribosomal subunit in a nucleotide-independent manner.</text>
</comment>
<evidence type="ECO:0000259" key="7">
    <source>
        <dbReference type="PROSITE" id="PS51710"/>
    </source>
</evidence>
<dbReference type="PROSITE" id="PS51710">
    <property type="entry name" value="G_OBG"/>
    <property type="match status" value="1"/>
</dbReference>
<dbReference type="PANTHER" id="PTHR23305">
    <property type="entry name" value="OBG GTPASE FAMILY"/>
    <property type="match status" value="1"/>
</dbReference>
<comment type="cofactor">
    <cofactor evidence="1">
        <name>Mg(2+)</name>
        <dbReference type="ChEBI" id="CHEBI:18420"/>
    </cofactor>
</comment>
<dbReference type="Gene3D" id="3.40.50.300">
    <property type="entry name" value="P-loop containing nucleotide triphosphate hydrolases"/>
    <property type="match status" value="1"/>
</dbReference>
<dbReference type="InterPro" id="IPR006073">
    <property type="entry name" value="GTP-bd"/>
</dbReference>
<dbReference type="InterPro" id="IPR023192">
    <property type="entry name" value="TGS-like_dom_sf"/>
</dbReference>
<gene>
    <name evidence="6 9" type="primary">ychF</name>
    <name evidence="9" type="ORF">GCM10007047_16980</name>
</gene>
<evidence type="ECO:0000256" key="5">
    <source>
        <dbReference type="ARBA" id="ARBA00022842"/>
    </source>
</evidence>
<comment type="caution">
    <text evidence="9">The sequence shown here is derived from an EMBL/GenBank/DDBJ whole genome shotgun (WGS) entry which is preliminary data.</text>
</comment>
<dbReference type="PRINTS" id="PR00326">
    <property type="entry name" value="GTP1OBG"/>
</dbReference>
<evidence type="ECO:0000313" key="10">
    <source>
        <dbReference type="Proteomes" id="UP000642829"/>
    </source>
</evidence>